<keyword evidence="5" id="KW-1185">Reference proteome</keyword>
<evidence type="ECO:0000259" key="3">
    <source>
        <dbReference type="PROSITE" id="PS50937"/>
    </source>
</evidence>
<dbReference type="Proteomes" id="UP000053127">
    <property type="component" value="Unassembled WGS sequence"/>
</dbReference>
<dbReference type="STRING" id="67386.AQI95_38905"/>
<dbReference type="SUPFAM" id="SSF46955">
    <property type="entry name" value="Putative DNA-binding domain"/>
    <property type="match status" value="1"/>
</dbReference>
<dbReference type="GO" id="GO:0003677">
    <property type="term" value="F:DNA binding"/>
    <property type="evidence" value="ECO:0007669"/>
    <property type="project" value="InterPro"/>
</dbReference>
<dbReference type="Pfam" id="PF09278">
    <property type="entry name" value="MerR-DNA-bind"/>
    <property type="match status" value="1"/>
</dbReference>
<sequence length="66" mass="6905">MDTATTRARVGFIRSAQAAGLSLAEIRDVLAIRDGGHPPYGHVTEPLGRHLADMGPLPHAGLVPVP</sequence>
<dbReference type="PROSITE" id="PS50937">
    <property type="entry name" value="HTH_MERR_2"/>
    <property type="match status" value="1"/>
</dbReference>
<gene>
    <name evidence="4" type="ORF">AQI95_38905</name>
</gene>
<dbReference type="EMBL" id="LMWN01000063">
    <property type="protein sequence ID" value="KUM99489.1"/>
    <property type="molecule type" value="Genomic_DNA"/>
</dbReference>
<keyword evidence="2" id="KW-0804">Transcription</keyword>
<feature type="domain" description="HTH merR-type" evidence="3">
    <location>
        <begin position="1"/>
        <end position="32"/>
    </location>
</feature>
<accession>A0A101NUA0</accession>
<reference evidence="4 5" key="1">
    <citation type="submission" date="2015-10" db="EMBL/GenBank/DDBJ databases">
        <title>Draft genome sequence of Streptomyces yokosukanensis DSM 40224, type strain for the species Streptomyces yokosukanensis.</title>
        <authorList>
            <person name="Ruckert C."/>
            <person name="Winkler A."/>
            <person name="Kalinowski J."/>
            <person name="Kampfer P."/>
            <person name="Glaeser S."/>
        </authorList>
    </citation>
    <scope>NUCLEOTIDE SEQUENCE [LARGE SCALE GENOMIC DNA]</scope>
    <source>
        <strain evidence="4 5">DSM 40224</strain>
    </source>
</reference>
<name>A0A101NUA0_9ACTN</name>
<comment type="caution">
    <text evidence="4">The sequence shown here is derived from an EMBL/GenBank/DDBJ whole genome shotgun (WGS) entry which is preliminary data.</text>
</comment>
<evidence type="ECO:0000256" key="1">
    <source>
        <dbReference type="ARBA" id="ARBA00023015"/>
    </source>
</evidence>
<organism evidence="4 5">
    <name type="scientific">Streptomyces yokosukanensis</name>
    <dbReference type="NCBI Taxonomy" id="67386"/>
    <lineage>
        <taxon>Bacteria</taxon>
        <taxon>Bacillati</taxon>
        <taxon>Actinomycetota</taxon>
        <taxon>Actinomycetes</taxon>
        <taxon>Kitasatosporales</taxon>
        <taxon>Streptomycetaceae</taxon>
        <taxon>Streptomyces</taxon>
    </lineage>
</organism>
<evidence type="ECO:0000313" key="5">
    <source>
        <dbReference type="Proteomes" id="UP000053127"/>
    </source>
</evidence>
<evidence type="ECO:0000313" key="4">
    <source>
        <dbReference type="EMBL" id="KUM99489.1"/>
    </source>
</evidence>
<dbReference type="GO" id="GO:0006355">
    <property type="term" value="P:regulation of DNA-templated transcription"/>
    <property type="evidence" value="ECO:0007669"/>
    <property type="project" value="InterPro"/>
</dbReference>
<dbReference type="InterPro" id="IPR009061">
    <property type="entry name" value="DNA-bd_dom_put_sf"/>
</dbReference>
<dbReference type="Gene3D" id="1.10.1660.10">
    <property type="match status" value="1"/>
</dbReference>
<dbReference type="InterPro" id="IPR015358">
    <property type="entry name" value="Tscrpt_reg_MerR_DNA-bd"/>
</dbReference>
<keyword evidence="1" id="KW-0805">Transcription regulation</keyword>
<dbReference type="RefSeq" id="WP_067135378.1">
    <property type="nucleotide sequence ID" value="NZ_KQ948229.1"/>
</dbReference>
<proteinExistence type="predicted"/>
<dbReference type="InterPro" id="IPR000551">
    <property type="entry name" value="MerR-type_HTH_dom"/>
</dbReference>
<dbReference type="AlphaFoldDB" id="A0A101NUA0"/>
<protein>
    <recommendedName>
        <fullName evidence="3">HTH merR-type domain-containing protein</fullName>
    </recommendedName>
</protein>
<evidence type="ECO:0000256" key="2">
    <source>
        <dbReference type="ARBA" id="ARBA00023163"/>
    </source>
</evidence>